<protein>
    <submittedName>
        <fullName evidence="4">Immediate early response gene 2 protein</fullName>
    </submittedName>
</protein>
<dbReference type="CTD" id="9592"/>
<evidence type="ECO:0000256" key="2">
    <source>
        <dbReference type="SAM" id="MobiDB-lite"/>
    </source>
</evidence>
<comment type="similarity">
    <text evidence="1">Belongs to the IER family.</text>
</comment>
<dbReference type="RefSeq" id="XP_054834756.1">
    <property type="nucleotide sequence ID" value="XM_054978781.1"/>
</dbReference>
<dbReference type="GeneID" id="129329288"/>
<gene>
    <name evidence="4" type="primary">IER2</name>
</gene>
<dbReference type="InterPro" id="IPR008653">
    <property type="entry name" value="IER"/>
</dbReference>
<evidence type="ECO:0000313" key="3">
    <source>
        <dbReference type="Proteomes" id="UP001190640"/>
    </source>
</evidence>
<keyword evidence="3" id="KW-1185">Reference proteome</keyword>
<feature type="region of interest" description="Disordered" evidence="2">
    <location>
        <begin position="129"/>
        <end position="212"/>
    </location>
</feature>
<dbReference type="Proteomes" id="UP001190640">
    <property type="component" value="Chromosome 4"/>
</dbReference>
<name>A0AA97JC52_EUBMA</name>
<evidence type="ECO:0000313" key="4">
    <source>
        <dbReference type="RefSeq" id="XP_054834756.1"/>
    </source>
</evidence>
<reference evidence="4" key="1">
    <citation type="submission" date="2025-08" db="UniProtKB">
        <authorList>
            <consortium name="RefSeq"/>
        </authorList>
    </citation>
    <scope>IDENTIFICATION</scope>
    <source>
        <tissue evidence="4">Blood</tissue>
    </source>
</reference>
<proteinExistence type="inferred from homology"/>
<dbReference type="PANTHER" id="PTHR15895">
    <property type="entry name" value="IMMEDIATE EARLY RESPONSE GENE"/>
    <property type="match status" value="1"/>
</dbReference>
<dbReference type="Pfam" id="PF05760">
    <property type="entry name" value="IER"/>
    <property type="match status" value="1"/>
</dbReference>
<evidence type="ECO:0000256" key="1">
    <source>
        <dbReference type="ARBA" id="ARBA00006186"/>
    </source>
</evidence>
<feature type="region of interest" description="Disordered" evidence="2">
    <location>
        <begin position="77"/>
        <end position="97"/>
    </location>
</feature>
<dbReference type="KEGG" id="emc:129329288"/>
<organism evidence="3 4">
    <name type="scientific">Eublepharis macularius</name>
    <name type="common">Leopard gecko</name>
    <name type="synonym">Cyrtodactylus macularius</name>
    <dbReference type="NCBI Taxonomy" id="481883"/>
    <lineage>
        <taxon>Eukaryota</taxon>
        <taxon>Metazoa</taxon>
        <taxon>Chordata</taxon>
        <taxon>Craniata</taxon>
        <taxon>Vertebrata</taxon>
        <taxon>Euteleostomi</taxon>
        <taxon>Lepidosauria</taxon>
        <taxon>Squamata</taxon>
        <taxon>Bifurcata</taxon>
        <taxon>Gekkota</taxon>
        <taxon>Eublepharidae</taxon>
        <taxon>Eublepharinae</taxon>
        <taxon>Eublepharis</taxon>
    </lineage>
</organism>
<accession>A0AA97JC52</accession>
<sequence length="257" mass="27713">MEVQKEAQRIMTMSVWKMYHSRMQRGGLRLHRSLQLSLVMRNARDLYLSAKLEEEDEMAAGVGPEGDFAGRQAQLDLQTPSPGHLEGASSPPSPQALEERLPRAQLDAPLLSPPPSETQPLAALSAGLEPEPMETQEEPSNSPAPPQPRTPWGRCASGPPPGAAKPSRKRRSSSLGKIGAAEAGLVPSKKAKLVEEEGERQPQRQEGPFPSLARVLQDRFSGLILQPPATKGGEEPKASCRQGDGVLSIMVRAVVAF</sequence>
<feature type="compositionally biased region" description="Basic and acidic residues" evidence="2">
    <location>
        <begin position="192"/>
        <end position="203"/>
    </location>
</feature>
<dbReference type="AlphaFoldDB" id="A0AA97JC52"/>